<dbReference type="Proteomes" id="UP000515506">
    <property type="component" value="Chromosome"/>
</dbReference>
<organism evidence="1 2">
    <name type="scientific">Pseudoxanthomonas mexicana</name>
    <dbReference type="NCBI Taxonomy" id="128785"/>
    <lineage>
        <taxon>Bacteria</taxon>
        <taxon>Pseudomonadati</taxon>
        <taxon>Pseudomonadota</taxon>
        <taxon>Gammaproteobacteria</taxon>
        <taxon>Lysobacterales</taxon>
        <taxon>Lysobacteraceae</taxon>
        <taxon>Pseudoxanthomonas</taxon>
    </lineage>
</organism>
<name>A0ABX6RDH5_PSEMX</name>
<keyword evidence="2" id="KW-1185">Reference proteome</keyword>
<proteinExistence type="predicted"/>
<sequence>MSQSLNLAHYADLLNQLNAWVCTYPMTTAFRESTTYREFGQLIAAKQAELGLTPEIWSTLSHVHGDADLDNAWLEHGMTLDSREVICPSYFLDLPMNAYWMAAYDPLMKAVDDFIDTHCAGTSISDEALAEVVRQHMPVASA</sequence>
<evidence type="ECO:0000313" key="2">
    <source>
        <dbReference type="Proteomes" id="UP000515506"/>
    </source>
</evidence>
<accession>A0ABX6RDH5</accession>
<gene>
    <name evidence="1" type="ORF">H4W19_04005</name>
</gene>
<dbReference type="EMBL" id="CP060028">
    <property type="protein sequence ID" value="QND80967.1"/>
    <property type="molecule type" value="Genomic_DNA"/>
</dbReference>
<protein>
    <submittedName>
        <fullName evidence="1">Uncharacterized protein</fullName>
    </submittedName>
</protein>
<evidence type="ECO:0000313" key="1">
    <source>
        <dbReference type="EMBL" id="QND80967.1"/>
    </source>
</evidence>
<dbReference type="RefSeq" id="WP_185896132.1">
    <property type="nucleotide sequence ID" value="NZ_CP060028.1"/>
</dbReference>
<reference evidence="1 2" key="1">
    <citation type="submission" date="2020-08" db="EMBL/GenBank/DDBJ databases">
        <title>Streptomycin resistant and MDR strain, P. mexicana.</title>
        <authorList>
            <person name="Ganesh-kumar S."/>
            <person name="Zhe T."/>
            <person name="Yu Z."/>
            <person name="Min Y."/>
        </authorList>
    </citation>
    <scope>NUCLEOTIDE SEQUENCE [LARGE SCALE GENOMIC DNA]</scope>
    <source>
        <strain evidence="1 2">GTZY</strain>
    </source>
</reference>